<dbReference type="GO" id="GO:0004252">
    <property type="term" value="F:serine-type endopeptidase activity"/>
    <property type="evidence" value="ECO:0007669"/>
    <property type="project" value="InterPro"/>
</dbReference>
<dbReference type="InterPro" id="IPR043504">
    <property type="entry name" value="Peptidase_S1_PA_chymotrypsin"/>
</dbReference>
<dbReference type="PANTHER" id="PTHR24260:SF147">
    <property type="entry name" value="EG:BACR7A4.3 PROTEIN-RELATED"/>
    <property type="match status" value="1"/>
</dbReference>
<dbReference type="EnsemblMetazoa" id="AGAP029324-RA">
    <property type="protein sequence ID" value="AGAP029324-PA"/>
    <property type="gene ID" value="AGAP029324"/>
</dbReference>
<dbReference type="EMBL" id="AAAB01008966">
    <property type="status" value="NOT_ANNOTATED_CDS"/>
    <property type="molecule type" value="Genomic_DNA"/>
</dbReference>
<protein>
    <recommendedName>
        <fullName evidence="3">Peptidase S1 domain-containing protein</fullName>
    </recommendedName>
</protein>
<dbReference type="Pfam" id="PF00089">
    <property type="entry name" value="Trypsin"/>
    <property type="match status" value="2"/>
</dbReference>
<dbReference type="AlphaFoldDB" id="A0A453YZB5"/>
<dbReference type="SMART" id="SM00020">
    <property type="entry name" value="Tryp_SPc"/>
    <property type="match status" value="1"/>
</dbReference>
<dbReference type="InterPro" id="IPR051333">
    <property type="entry name" value="CLIP_Serine_Protease"/>
</dbReference>
<dbReference type="InParanoid" id="A0A453YZB5"/>
<evidence type="ECO:0000256" key="1">
    <source>
        <dbReference type="ARBA" id="ARBA00023157"/>
    </source>
</evidence>
<comment type="similarity">
    <text evidence="2">Belongs to the peptidase S1 family. CLIP subfamily.</text>
</comment>
<organism evidence="4 5">
    <name type="scientific">Anopheles gambiae</name>
    <name type="common">African malaria mosquito</name>
    <dbReference type="NCBI Taxonomy" id="7165"/>
    <lineage>
        <taxon>Eukaryota</taxon>
        <taxon>Metazoa</taxon>
        <taxon>Ecdysozoa</taxon>
        <taxon>Arthropoda</taxon>
        <taxon>Hexapoda</taxon>
        <taxon>Insecta</taxon>
        <taxon>Pterygota</taxon>
        <taxon>Neoptera</taxon>
        <taxon>Endopterygota</taxon>
        <taxon>Diptera</taxon>
        <taxon>Nematocera</taxon>
        <taxon>Culicoidea</taxon>
        <taxon>Culicidae</taxon>
        <taxon>Anophelinae</taxon>
        <taxon>Anopheles</taxon>
    </lineage>
</organism>
<evidence type="ECO:0000313" key="4">
    <source>
        <dbReference type="EnsemblMetazoa" id="AGAP029324-PA"/>
    </source>
</evidence>
<name>A0A453YZB5_ANOGA</name>
<dbReference type="GO" id="GO:0006508">
    <property type="term" value="P:proteolysis"/>
    <property type="evidence" value="ECO:0007669"/>
    <property type="project" value="InterPro"/>
</dbReference>
<dbReference type="FunCoup" id="A0A453YZB5">
    <property type="interactions" value="10"/>
</dbReference>
<sequence>MALVGWTRASGKIDYLCGGSLIGEQFILTAAHCKQDESGLRPDTVRLGTHDARYAQQIAIRDIIVHPRYDDYTKYFDVALIELGQNAWISPAVCPACLWQEDESPSGPMEAIAFGVTNLIDDPSPTLQRIVLSYRLKEECEKVLTTNKTRIPQGVRADQFCVAGKDMATCASDSGSPVDVKRVDISGSMISLINGVVSFGTACVPGLVGVYTKVSEYVEWIEQMTQTSMSYRACTKEIKCFRKPGEPSNMNINLFKTNSRFGLLWDELEGSPNECGATLIDYQYLLTTASCVTTSKGHPKFVISTRGERVAISNVYVSHNYSSPTNDIALLKIDKYANHNVYPPVCLWDHQSDGEYQFSPEFSAYGLEEPIGESSESLFVTDRTGSGCEEELVSGTDLQCFHNEVPLMPGVCWMDHGGPVIGRTHSSKTVHMYGVVSPLSRSCGSNLFMVDVTPHIPWIEAIVFGK</sequence>
<dbReference type="InterPro" id="IPR001254">
    <property type="entry name" value="Trypsin_dom"/>
</dbReference>
<dbReference type="SUPFAM" id="SSF50494">
    <property type="entry name" value="Trypsin-like serine proteases"/>
    <property type="match status" value="2"/>
</dbReference>
<dbReference type="VEuPathDB" id="VectorBase:AGAP029324"/>
<dbReference type="Gene3D" id="2.40.10.10">
    <property type="entry name" value="Trypsin-like serine proteases"/>
    <property type="match status" value="2"/>
</dbReference>
<dbReference type="CDD" id="cd00190">
    <property type="entry name" value="Tryp_SPc"/>
    <property type="match status" value="1"/>
</dbReference>
<dbReference type="VEuPathDB" id="VectorBase:AGAMI1_004678"/>
<dbReference type="PANTHER" id="PTHR24260">
    <property type="match status" value="1"/>
</dbReference>
<dbReference type="PROSITE" id="PS50240">
    <property type="entry name" value="TRYPSIN_DOM"/>
    <property type="match status" value="2"/>
</dbReference>
<dbReference type="PROSITE" id="PS00134">
    <property type="entry name" value="TRYPSIN_HIS"/>
    <property type="match status" value="1"/>
</dbReference>
<dbReference type="InterPro" id="IPR001314">
    <property type="entry name" value="Peptidase_S1A"/>
</dbReference>
<keyword evidence="5" id="KW-1185">Reference proteome</keyword>
<feature type="domain" description="Peptidase S1" evidence="3">
    <location>
        <begin position="275"/>
        <end position="464"/>
    </location>
</feature>
<reference evidence="4" key="3">
    <citation type="submission" date="2020-05" db="UniProtKB">
        <authorList>
            <consortium name="EnsemblMetazoa"/>
        </authorList>
    </citation>
    <scope>IDENTIFICATION</scope>
    <source>
        <strain evidence="4">PEST</strain>
    </source>
</reference>
<dbReference type="GO" id="GO:0005615">
    <property type="term" value="C:extracellular space"/>
    <property type="evidence" value="ECO:0000318"/>
    <property type="project" value="GO_Central"/>
</dbReference>
<evidence type="ECO:0000256" key="2">
    <source>
        <dbReference type="ARBA" id="ARBA00024195"/>
    </source>
</evidence>
<proteinExistence type="inferred from homology"/>
<reference evidence="4 5" key="1">
    <citation type="journal article" date="2002" name="Science">
        <title>The genome sequence of the malaria mosquito Anopheles gambiae.</title>
        <authorList>
            <person name="Holt R.A."/>
            <person name="Subramanian G.M."/>
            <person name="Halpern A."/>
            <person name="Sutton G.G."/>
            <person name="Charlab R."/>
            <person name="Nusskern D.R."/>
            <person name="Wincker P."/>
            <person name="Clark A.G."/>
            <person name="Ribeiro J.M."/>
            <person name="Wides R."/>
            <person name="Salzberg S.L."/>
            <person name="Loftus B."/>
            <person name="Yandell M."/>
            <person name="Majoros W.H."/>
            <person name="Rusch D.B."/>
            <person name="Lai Z."/>
            <person name="Kraft C.L."/>
            <person name="Abril J.F."/>
            <person name="Anthouard V."/>
            <person name="Arensburger P."/>
            <person name="Atkinson P.W."/>
            <person name="Baden H."/>
            <person name="de Berardinis V."/>
            <person name="Baldwin D."/>
            <person name="Benes V."/>
            <person name="Biedler J."/>
            <person name="Blass C."/>
            <person name="Bolanos R."/>
            <person name="Boscus D."/>
            <person name="Barnstead M."/>
            <person name="Cai S."/>
            <person name="Center A."/>
            <person name="Chaturverdi K."/>
            <person name="Christophides G.K."/>
            <person name="Chrystal M.A."/>
            <person name="Clamp M."/>
            <person name="Cravchik A."/>
            <person name="Curwen V."/>
            <person name="Dana A."/>
            <person name="Delcher A."/>
            <person name="Dew I."/>
            <person name="Evans C.A."/>
            <person name="Flanigan M."/>
            <person name="Grundschober-Freimoser A."/>
            <person name="Friedli L."/>
            <person name="Gu Z."/>
            <person name="Guan P."/>
            <person name="Guigo R."/>
            <person name="Hillenmeyer M.E."/>
            <person name="Hladun S.L."/>
            <person name="Hogan J.R."/>
            <person name="Hong Y.S."/>
            <person name="Hoover J."/>
            <person name="Jaillon O."/>
            <person name="Ke Z."/>
            <person name="Kodira C."/>
            <person name="Kokoza E."/>
            <person name="Koutsos A."/>
            <person name="Letunic I."/>
            <person name="Levitsky A."/>
            <person name="Liang Y."/>
            <person name="Lin J.J."/>
            <person name="Lobo N.F."/>
            <person name="Lopez J.R."/>
            <person name="Malek J.A."/>
            <person name="McIntosh T.C."/>
            <person name="Meister S."/>
            <person name="Miller J."/>
            <person name="Mobarry C."/>
            <person name="Mongin E."/>
            <person name="Murphy S.D."/>
            <person name="O'Brochta D.A."/>
            <person name="Pfannkoch C."/>
            <person name="Qi R."/>
            <person name="Regier M.A."/>
            <person name="Remington K."/>
            <person name="Shao H."/>
            <person name="Sharakhova M.V."/>
            <person name="Sitter C.D."/>
            <person name="Shetty J."/>
            <person name="Smith T.J."/>
            <person name="Strong R."/>
            <person name="Sun J."/>
            <person name="Thomasova D."/>
            <person name="Ton L.Q."/>
            <person name="Topalis P."/>
            <person name="Tu Z."/>
            <person name="Unger M.F."/>
            <person name="Walenz B."/>
            <person name="Wang A."/>
            <person name="Wang J."/>
            <person name="Wang M."/>
            <person name="Wang X."/>
            <person name="Woodford K.J."/>
            <person name="Wortman J.R."/>
            <person name="Wu M."/>
            <person name="Yao A."/>
            <person name="Zdobnov E.M."/>
            <person name="Zhang H."/>
            <person name="Zhao Q."/>
            <person name="Zhao S."/>
            <person name="Zhu S.C."/>
            <person name="Zhimulev I."/>
            <person name="Coluzzi M."/>
            <person name="della Torre A."/>
            <person name="Roth C.W."/>
            <person name="Louis C."/>
            <person name="Kalush F."/>
            <person name="Mural R.J."/>
            <person name="Myers E.W."/>
            <person name="Adams M.D."/>
            <person name="Smith H.O."/>
            <person name="Broder S."/>
            <person name="Gardner M.J."/>
            <person name="Fraser C.M."/>
            <person name="Birney E."/>
            <person name="Bork P."/>
            <person name="Brey P.T."/>
            <person name="Venter J.C."/>
            <person name="Weissenbach J."/>
            <person name="Kafatos F.C."/>
            <person name="Collins F.H."/>
            <person name="Hoffman S.L."/>
        </authorList>
    </citation>
    <scope>NUCLEOTIDE SEQUENCE [LARGE SCALE GENOMIC DNA]</scope>
    <source>
        <strain evidence="4 5">PEST</strain>
    </source>
</reference>
<dbReference type="GO" id="GO:0045087">
    <property type="term" value="P:innate immune response"/>
    <property type="evidence" value="ECO:0000318"/>
    <property type="project" value="GO_Central"/>
</dbReference>
<accession>A0A453YZB5</accession>
<evidence type="ECO:0000259" key="3">
    <source>
        <dbReference type="PROSITE" id="PS50240"/>
    </source>
</evidence>
<dbReference type="PRINTS" id="PR00722">
    <property type="entry name" value="CHYMOTRYPSIN"/>
</dbReference>
<dbReference type="InterPro" id="IPR018114">
    <property type="entry name" value="TRYPSIN_HIS"/>
</dbReference>
<evidence type="ECO:0000313" key="5">
    <source>
        <dbReference type="Proteomes" id="UP000007062"/>
    </source>
</evidence>
<reference evidence="4 5" key="2">
    <citation type="journal article" date="2004" name="Trends Parasitol.">
        <title>The Anopheles gambiae genome: an update.</title>
        <authorList>
            <person name="Mongin E."/>
            <person name="Louis C."/>
            <person name="Holt R.A."/>
            <person name="Birney E."/>
            <person name="Collins F.H."/>
        </authorList>
    </citation>
    <scope>NUCLEOTIDE SEQUENCE [LARGE SCALE GENOMIC DNA]</scope>
    <source>
        <strain evidence="4 5">PEST</strain>
    </source>
</reference>
<dbReference type="FunFam" id="2.40.10.10:FF:000068">
    <property type="entry name" value="transmembrane protease serine 2"/>
    <property type="match status" value="1"/>
</dbReference>
<keyword evidence="1" id="KW-1015">Disulfide bond</keyword>
<feature type="domain" description="Peptidase S1" evidence="3">
    <location>
        <begin position="1"/>
        <end position="226"/>
    </location>
</feature>
<dbReference type="Proteomes" id="UP000007062">
    <property type="component" value="Chromosome 3L"/>
</dbReference>
<dbReference type="InterPro" id="IPR009003">
    <property type="entry name" value="Peptidase_S1_PA"/>
</dbReference>